<dbReference type="Proteomes" id="UP000232638">
    <property type="component" value="Plasmid pTs485"/>
</dbReference>
<organism evidence="3 4">
    <name type="scientific">Candidatus Thiodictyon syntrophicum</name>
    <dbReference type="NCBI Taxonomy" id="1166950"/>
    <lineage>
        <taxon>Bacteria</taxon>
        <taxon>Pseudomonadati</taxon>
        <taxon>Pseudomonadota</taxon>
        <taxon>Gammaproteobacteria</taxon>
        <taxon>Chromatiales</taxon>
        <taxon>Chromatiaceae</taxon>
        <taxon>Thiodictyon</taxon>
    </lineage>
</organism>
<keyword evidence="3" id="KW-0614">Plasmid</keyword>
<dbReference type="Gene3D" id="3.40.1090.10">
    <property type="entry name" value="Cytosolic phospholipase A2 catalytic domain"/>
    <property type="match status" value="1"/>
</dbReference>
<dbReference type="GO" id="GO:0006629">
    <property type="term" value="P:lipid metabolic process"/>
    <property type="evidence" value="ECO:0007669"/>
    <property type="project" value="UniProtKB-KW"/>
</dbReference>
<reference evidence="3 4" key="1">
    <citation type="submission" date="2017-03" db="EMBL/GenBank/DDBJ databases">
        <title>Complete genome sequence of Candidatus 'Thiodictyon syntrophicum' sp. nov. strain Cad16T, a photolithoautotroph purple sulfur bacterium isolated from an alpine meromictic lake.</title>
        <authorList>
            <person name="Luedin S.M."/>
            <person name="Pothier J.F."/>
            <person name="Danza F."/>
            <person name="Storelli N."/>
            <person name="Wittwer M."/>
            <person name="Tonolla M."/>
        </authorList>
    </citation>
    <scope>NUCLEOTIDE SEQUENCE [LARGE SCALE GENOMIC DNA]</scope>
    <source>
        <strain evidence="3 4">Cad16T</strain>
        <plasmid evidence="4">Plasmid pts485</plasmid>
    </source>
</reference>
<evidence type="ECO:0000256" key="1">
    <source>
        <dbReference type="ARBA" id="ARBA00023098"/>
    </source>
</evidence>
<name>A0A2K8UIT5_9GAMM</name>
<dbReference type="InterPro" id="IPR002641">
    <property type="entry name" value="PNPLA_dom"/>
</dbReference>
<proteinExistence type="predicted"/>
<protein>
    <submittedName>
        <fullName evidence="3">Patatin</fullName>
    </submittedName>
</protein>
<dbReference type="InterPro" id="IPR016035">
    <property type="entry name" value="Acyl_Trfase/lysoPLipase"/>
</dbReference>
<dbReference type="EMBL" id="CP020372">
    <property type="protein sequence ID" value="AUB85442.1"/>
    <property type="molecule type" value="Genomic_DNA"/>
</dbReference>
<keyword evidence="1" id="KW-0443">Lipid metabolism</keyword>
<feature type="domain" description="PNPLA" evidence="2">
    <location>
        <begin position="86"/>
        <end position="270"/>
    </location>
</feature>
<keyword evidence="4" id="KW-1185">Reference proteome</keyword>
<dbReference type="OrthoDB" id="9798773at2"/>
<evidence type="ECO:0000313" key="3">
    <source>
        <dbReference type="EMBL" id="AUB85442.1"/>
    </source>
</evidence>
<dbReference type="KEGG" id="tsy:THSYN_31460"/>
<dbReference type="Pfam" id="PF01734">
    <property type="entry name" value="Patatin"/>
    <property type="match status" value="1"/>
</dbReference>
<gene>
    <name evidence="3" type="ORF">THSYN_31460</name>
</gene>
<geneLocation type="plasmid" evidence="4">
    <name>pts485</name>
</geneLocation>
<evidence type="ECO:0000313" key="4">
    <source>
        <dbReference type="Proteomes" id="UP000232638"/>
    </source>
</evidence>
<evidence type="ECO:0000259" key="2">
    <source>
        <dbReference type="Pfam" id="PF01734"/>
    </source>
</evidence>
<dbReference type="AlphaFoldDB" id="A0A2K8UIT5"/>
<sequence>MAITTLIGLLVLLCVQGCTTLTRQPAVPPGLQNQAQIPGLENIRYRIGNPQDQVAMAREAAESVTREQAYLASQGHRGPLPPAVFLAISGGGDDGAFGAGLLNGWTVAGNRPAFKLVTGVSTGALTAPFAFAGPTYDATLKQVYTTISAKDIAQPRNLIVALTGDAMADNAPLWKLIAKHVDRAFLDVIAAEYAKGRLLLVGTTDLDARRGVIWNLSKLATSRDPKALELFRTLMVASAAIPGAFPPTMIDVEVDGRRYQEMHVDGGATAQVFVYPPSLDIRAGARKLGTAQRARRAYIIRNSRLDPEWAQVDRSTMTIAGRAISSLIHTQGIGDLFRIYLTTQRDGVDFNLAYIPDSFTAQRKEDFDTEYMRKLFAVGYEMAAKGYPWQKTPPGFAFKSNTAQR</sequence>
<dbReference type="SUPFAM" id="SSF52151">
    <property type="entry name" value="FabD/lysophospholipase-like"/>
    <property type="match status" value="1"/>
</dbReference>
<accession>A0A2K8UIT5</accession>